<gene>
    <name evidence="1" type="ORF">MCOS_LOCUS5375</name>
</gene>
<evidence type="ECO:0000313" key="1">
    <source>
        <dbReference type="EMBL" id="VDD79372.1"/>
    </source>
</evidence>
<keyword evidence="2" id="KW-1185">Reference proteome</keyword>
<name>A0A158QTW2_MESCO</name>
<reference evidence="1 2" key="1">
    <citation type="submission" date="2018-10" db="EMBL/GenBank/DDBJ databases">
        <authorList>
            <consortium name="Pathogen Informatics"/>
        </authorList>
    </citation>
    <scope>NUCLEOTIDE SEQUENCE [LARGE SCALE GENOMIC DNA]</scope>
</reference>
<sequence length="123" mass="14134">MPSWSWLDIQESREYVSREDTGVSHCDVGHCSWPLFLESRVPHFTQVDTSSANYPRNRPLPAVPGVRLPPPKWGLVSTFESVMESPRVRCDVEQVLIRSSRKLHGRLLYANYTDASDSFRATW</sequence>
<proteinExistence type="predicted"/>
<dbReference type="AlphaFoldDB" id="A0A158QTW2"/>
<dbReference type="Proteomes" id="UP000267029">
    <property type="component" value="Unassembled WGS sequence"/>
</dbReference>
<accession>A0A158QTW2</accession>
<dbReference type="WBParaSite" id="MCU_000356-RA">
    <property type="protein sequence ID" value="MCU_000356-RA"/>
    <property type="gene ID" value="MCU_000356"/>
</dbReference>
<organism evidence="3">
    <name type="scientific">Mesocestoides corti</name>
    <name type="common">Flatworm</name>
    <dbReference type="NCBI Taxonomy" id="53468"/>
    <lineage>
        <taxon>Eukaryota</taxon>
        <taxon>Metazoa</taxon>
        <taxon>Spiralia</taxon>
        <taxon>Lophotrochozoa</taxon>
        <taxon>Platyhelminthes</taxon>
        <taxon>Cestoda</taxon>
        <taxon>Eucestoda</taxon>
        <taxon>Cyclophyllidea</taxon>
        <taxon>Mesocestoididae</taxon>
        <taxon>Mesocestoides</taxon>
    </lineage>
</organism>
<evidence type="ECO:0000313" key="2">
    <source>
        <dbReference type="Proteomes" id="UP000267029"/>
    </source>
</evidence>
<evidence type="ECO:0000313" key="3">
    <source>
        <dbReference type="WBParaSite" id="MCU_000356-RA"/>
    </source>
</evidence>
<protein>
    <submittedName>
        <fullName evidence="1 3">Uncharacterized protein</fullName>
    </submittedName>
</protein>
<dbReference type="EMBL" id="UXSR01005192">
    <property type="protein sequence ID" value="VDD79372.1"/>
    <property type="molecule type" value="Genomic_DNA"/>
</dbReference>
<reference evidence="3" key="2">
    <citation type="submission" date="2019-11" db="UniProtKB">
        <authorList>
            <consortium name="WormBaseParasite"/>
        </authorList>
    </citation>
    <scope>IDENTIFICATION</scope>
</reference>